<keyword evidence="1" id="KW-0732">Signal</keyword>
<feature type="signal peptide" evidence="1">
    <location>
        <begin position="1"/>
        <end position="28"/>
    </location>
</feature>
<feature type="chain" id="PRO_5044465249" evidence="1">
    <location>
        <begin position="29"/>
        <end position="107"/>
    </location>
</feature>
<dbReference type="EMBL" id="QGBI01000005">
    <property type="protein sequence ID" value="MBX3889568.1"/>
    <property type="molecule type" value="Genomic_DNA"/>
</dbReference>
<comment type="caution">
    <text evidence="2">The sequence shown here is derived from an EMBL/GenBank/DDBJ whole genome shotgun (WGS) entry which is preliminary data.</text>
</comment>
<protein>
    <submittedName>
        <fullName evidence="2">Uncharacterized protein</fullName>
    </submittedName>
</protein>
<evidence type="ECO:0000313" key="2">
    <source>
        <dbReference type="EMBL" id="MBX3889568.1"/>
    </source>
</evidence>
<reference evidence="2" key="1">
    <citation type="submission" date="2018-06" db="EMBL/GenBank/DDBJ databases">
        <authorList>
            <person name="O'Rourke A."/>
        </authorList>
    </citation>
    <scope>NUCLEOTIDE SEQUENCE</scope>
    <source>
        <strain evidence="2">132550021-3</strain>
    </source>
</reference>
<accession>A0A9Q2C7B7</accession>
<evidence type="ECO:0000313" key="3">
    <source>
        <dbReference type="Proteomes" id="UP001199322"/>
    </source>
</evidence>
<gene>
    <name evidence="2" type="ORF">DEE74_06780</name>
</gene>
<proteinExistence type="predicted"/>
<dbReference type="Proteomes" id="UP001199322">
    <property type="component" value="Unassembled WGS sequence"/>
</dbReference>
<name>A0A9Q2C7B7_RALPI</name>
<evidence type="ECO:0000256" key="1">
    <source>
        <dbReference type="SAM" id="SignalP"/>
    </source>
</evidence>
<organism evidence="2 3">
    <name type="scientific">Ralstonia pickettii</name>
    <name type="common">Burkholderia pickettii</name>
    <dbReference type="NCBI Taxonomy" id="329"/>
    <lineage>
        <taxon>Bacteria</taxon>
        <taxon>Pseudomonadati</taxon>
        <taxon>Pseudomonadota</taxon>
        <taxon>Betaproteobacteria</taxon>
        <taxon>Burkholderiales</taxon>
        <taxon>Burkholderiaceae</taxon>
        <taxon>Ralstonia</taxon>
    </lineage>
</organism>
<dbReference type="RefSeq" id="WP_116575514.1">
    <property type="nucleotide sequence ID" value="NZ_JACBXL010000004.1"/>
</dbReference>
<sequence length="107" mass="10438">MHAFTLTRAAGMALAAAMLGLTSGLAGAKLPAPTEEQKAQADLAKAKAAWGDKVAAFQTCKAQDKAAASYQAGGKATHTQPGAPCVDPGPFVAPVPAAPAAAPAAKG</sequence>
<dbReference type="AlphaFoldDB" id="A0A9Q2C7B7"/>